<reference evidence="2" key="1">
    <citation type="journal article" date="2022" name="Mol. Ecol. Resour.">
        <title>The genomes of chicory, endive, great burdock and yacon provide insights into Asteraceae palaeo-polyploidization history and plant inulin production.</title>
        <authorList>
            <person name="Fan W."/>
            <person name="Wang S."/>
            <person name="Wang H."/>
            <person name="Wang A."/>
            <person name="Jiang F."/>
            <person name="Liu H."/>
            <person name="Zhao H."/>
            <person name="Xu D."/>
            <person name="Zhang Y."/>
        </authorList>
    </citation>
    <scope>NUCLEOTIDE SEQUENCE [LARGE SCALE GENOMIC DNA]</scope>
    <source>
        <strain evidence="2">cv. Yunnan</strain>
    </source>
</reference>
<comment type="caution">
    <text evidence="1">The sequence shown here is derived from an EMBL/GenBank/DDBJ whole genome shotgun (WGS) entry which is preliminary data.</text>
</comment>
<evidence type="ECO:0000313" key="2">
    <source>
        <dbReference type="Proteomes" id="UP001056120"/>
    </source>
</evidence>
<proteinExistence type="predicted"/>
<sequence length="95" mass="11056">MIKQKLDFDCYDEDFDFNLCDLSQIRLIPSVVCGGVLLSPFLAVECEEILTTKPNWIFVKFRFCSNFPQLKYFTSLIRFGYFTNQSNLLFSDLGS</sequence>
<name>A0ACB8YPN2_9ASTR</name>
<protein>
    <submittedName>
        <fullName evidence="1">Uncharacterized protein</fullName>
    </submittedName>
</protein>
<accession>A0ACB8YPN2</accession>
<organism evidence="1 2">
    <name type="scientific">Smallanthus sonchifolius</name>
    <dbReference type="NCBI Taxonomy" id="185202"/>
    <lineage>
        <taxon>Eukaryota</taxon>
        <taxon>Viridiplantae</taxon>
        <taxon>Streptophyta</taxon>
        <taxon>Embryophyta</taxon>
        <taxon>Tracheophyta</taxon>
        <taxon>Spermatophyta</taxon>
        <taxon>Magnoliopsida</taxon>
        <taxon>eudicotyledons</taxon>
        <taxon>Gunneridae</taxon>
        <taxon>Pentapetalae</taxon>
        <taxon>asterids</taxon>
        <taxon>campanulids</taxon>
        <taxon>Asterales</taxon>
        <taxon>Asteraceae</taxon>
        <taxon>Asteroideae</taxon>
        <taxon>Heliantheae alliance</taxon>
        <taxon>Millerieae</taxon>
        <taxon>Smallanthus</taxon>
    </lineage>
</organism>
<keyword evidence="2" id="KW-1185">Reference proteome</keyword>
<gene>
    <name evidence="1" type="ORF">L1987_80942</name>
</gene>
<evidence type="ECO:0000313" key="1">
    <source>
        <dbReference type="EMBL" id="KAI3687248.1"/>
    </source>
</evidence>
<reference evidence="1 2" key="2">
    <citation type="journal article" date="2022" name="Mol. Ecol. Resour.">
        <title>The genomes of chicory, endive, great burdock and yacon provide insights into Asteraceae paleo-polyploidization history and plant inulin production.</title>
        <authorList>
            <person name="Fan W."/>
            <person name="Wang S."/>
            <person name="Wang H."/>
            <person name="Wang A."/>
            <person name="Jiang F."/>
            <person name="Liu H."/>
            <person name="Zhao H."/>
            <person name="Xu D."/>
            <person name="Zhang Y."/>
        </authorList>
    </citation>
    <scope>NUCLEOTIDE SEQUENCE [LARGE SCALE GENOMIC DNA]</scope>
    <source>
        <strain evidence="2">cv. Yunnan</strain>
        <tissue evidence="1">Leaves</tissue>
    </source>
</reference>
<dbReference type="Proteomes" id="UP001056120">
    <property type="component" value="Linkage Group LG27"/>
</dbReference>
<dbReference type="EMBL" id="CM042044">
    <property type="protein sequence ID" value="KAI3687248.1"/>
    <property type="molecule type" value="Genomic_DNA"/>
</dbReference>